<comment type="similarity">
    <text evidence="1">Belongs to the AHA1 family.</text>
</comment>
<comment type="caution">
    <text evidence="3">The sequence shown here is derived from an EMBL/GenBank/DDBJ whole genome shotgun (WGS) entry which is preliminary data.</text>
</comment>
<feature type="domain" description="Activator of Hsp90 ATPase homologue 1/2-like C-terminal" evidence="2">
    <location>
        <begin position="5"/>
        <end position="59"/>
    </location>
</feature>
<gene>
    <name evidence="3" type="ORF">V8G56_05790</name>
</gene>
<dbReference type="Proteomes" id="UP001610104">
    <property type="component" value="Unassembled WGS sequence"/>
</dbReference>
<dbReference type="EMBL" id="JBAWKC010000001">
    <property type="protein sequence ID" value="MFH6768238.1"/>
    <property type="molecule type" value="Genomic_DNA"/>
</dbReference>
<protein>
    <submittedName>
        <fullName evidence="3">SRPBCC domain-containing protein</fullName>
    </submittedName>
</protein>
<dbReference type="Gene3D" id="3.30.530.20">
    <property type="match status" value="1"/>
</dbReference>
<sequence length="70" mass="8235">MTKSDPDWDATTFGFELEEVDKGTLLKFSHENWQELNHNFKHSSFCWAMLLNGLKNYLENGIAIPFEKRN</sequence>
<reference evidence="3 4" key="1">
    <citation type="submission" date="2024-02" db="EMBL/GenBank/DDBJ databases">
        <title>A Gaetbulibacter species isolated from tidal flats and genomic insights of their niches.</title>
        <authorList>
            <person name="Ye Y."/>
        </authorList>
    </citation>
    <scope>NUCLEOTIDE SEQUENCE [LARGE SCALE GENOMIC DNA]</scope>
    <source>
        <strain evidence="3 4">KEM-8</strain>
    </source>
</reference>
<dbReference type="RefSeq" id="WP_395437475.1">
    <property type="nucleotide sequence ID" value="NZ_JBAWKC010000001.1"/>
</dbReference>
<evidence type="ECO:0000256" key="1">
    <source>
        <dbReference type="ARBA" id="ARBA00006817"/>
    </source>
</evidence>
<keyword evidence="4" id="KW-1185">Reference proteome</keyword>
<evidence type="ECO:0000313" key="3">
    <source>
        <dbReference type="EMBL" id="MFH6768238.1"/>
    </source>
</evidence>
<accession>A0ABW7MQY7</accession>
<dbReference type="InterPro" id="IPR023393">
    <property type="entry name" value="START-like_dom_sf"/>
</dbReference>
<proteinExistence type="inferred from homology"/>
<dbReference type="InterPro" id="IPR013538">
    <property type="entry name" value="ASHA1/2-like_C"/>
</dbReference>
<evidence type="ECO:0000313" key="4">
    <source>
        <dbReference type="Proteomes" id="UP001610104"/>
    </source>
</evidence>
<dbReference type="SUPFAM" id="SSF55961">
    <property type="entry name" value="Bet v1-like"/>
    <property type="match status" value="1"/>
</dbReference>
<dbReference type="Pfam" id="PF08327">
    <property type="entry name" value="AHSA1"/>
    <property type="match status" value="1"/>
</dbReference>
<evidence type="ECO:0000259" key="2">
    <source>
        <dbReference type="Pfam" id="PF08327"/>
    </source>
</evidence>
<name>A0ABW7MQY7_9FLAO</name>
<organism evidence="3 4">
    <name type="scientific">Gaetbulibacter aquiaggeris</name>
    <dbReference type="NCBI Taxonomy" id="1735373"/>
    <lineage>
        <taxon>Bacteria</taxon>
        <taxon>Pseudomonadati</taxon>
        <taxon>Bacteroidota</taxon>
        <taxon>Flavobacteriia</taxon>
        <taxon>Flavobacteriales</taxon>
        <taxon>Flavobacteriaceae</taxon>
        <taxon>Gaetbulibacter</taxon>
    </lineage>
</organism>